<comment type="catalytic activity">
    <reaction evidence="18">
        <text>pyruvate + ATP = phosphoenolpyruvate + ADP + H(+)</text>
        <dbReference type="Rhea" id="RHEA:18157"/>
        <dbReference type="ChEBI" id="CHEBI:15361"/>
        <dbReference type="ChEBI" id="CHEBI:15378"/>
        <dbReference type="ChEBI" id="CHEBI:30616"/>
        <dbReference type="ChEBI" id="CHEBI:58702"/>
        <dbReference type="ChEBI" id="CHEBI:456216"/>
        <dbReference type="EC" id="2.7.1.40"/>
    </reaction>
</comment>
<protein>
    <recommendedName>
        <fullName evidence="7 17">Pyruvate kinase</fullName>
        <ecNumber evidence="6 17">2.7.1.40</ecNumber>
    </recommendedName>
</protein>
<evidence type="ECO:0000256" key="16">
    <source>
        <dbReference type="ARBA" id="ARBA00023317"/>
    </source>
</evidence>
<evidence type="ECO:0000256" key="14">
    <source>
        <dbReference type="ARBA" id="ARBA00022958"/>
    </source>
</evidence>
<evidence type="ECO:0000256" key="11">
    <source>
        <dbReference type="ARBA" id="ARBA00022777"/>
    </source>
</evidence>
<evidence type="ECO:0000259" key="20">
    <source>
        <dbReference type="Pfam" id="PF00391"/>
    </source>
</evidence>
<dbReference type="InterPro" id="IPR018209">
    <property type="entry name" value="Pyrv_Knase_AS"/>
</dbReference>
<feature type="domain" description="PEP-utilising enzyme mobile" evidence="20">
    <location>
        <begin position="504"/>
        <end position="575"/>
    </location>
</feature>
<evidence type="ECO:0000256" key="17">
    <source>
        <dbReference type="NCBIfam" id="TIGR01064"/>
    </source>
</evidence>
<proteinExistence type="inferred from homology"/>
<dbReference type="GO" id="GO:0016301">
    <property type="term" value="F:kinase activity"/>
    <property type="evidence" value="ECO:0007669"/>
    <property type="project" value="UniProtKB-KW"/>
</dbReference>
<dbReference type="GO" id="GO:0006950">
    <property type="term" value="P:response to stress"/>
    <property type="evidence" value="ECO:0007669"/>
    <property type="project" value="UniProtKB-ARBA"/>
</dbReference>
<dbReference type="InterPro" id="IPR015806">
    <property type="entry name" value="Pyrv_Knase_insert_dom_sf"/>
</dbReference>
<evidence type="ECO:0000256" key="10">
    <source>
        <dbReference type="ARBA" id="ARBA00022741"/>
    </source>
</evidence>
<dbReference type="UniPathway" id="UPA00109">
    <property type="reaction ID" value="UER00188"/>
</dbReference>
<keyword evidence="23" id="KW-1185">Reference proteome</keyword>
<dbReference type="Pfam" id="PF02887">
    <property type="entry name" value="PK_C"/>
    <property type="match status" value="1"/>
</dbReference>
<dbReference type="PRINTS" id="PR01050">
    <property type="entry name" value="PYRUVTKNASE"/>
</dbReference>
<dbReference type="FunFam" id="2.40.33.10:FF:000001">
    <property type="entry name" value="Pyruvate kinase"/>
    <property type="match status" value="1"/>
</dbReference>
<name>A0A0L0WCD8_GOTPU</name>
<keyword evidence="15 18" id="KW-0324">Glycolysis</keyword>
<organism evidence="22 23">
    <name type="scientific">Gottschalkia purinilytica</name>
    <name type="common">Clostridium purinilyticum</name>
    <dbReference type="NCBI Taxonomy" id="1503"/>
    <lineage>
        <taxon>Bacteria</taxon>
        <taxon>Bacillati</taxon>
        <taxon>Bacillota</taxon>
        <taxon>Tissierellia</taxon>
        <taxon>Tissierellales</taxon>
        <taxon>Gottschalkiaceae</taxon>
        <taxon>Gottschalkia</taxon>
    </lineage>
</organism>
<dbReference type="GO" id="GO:0000287">
    <property type="term" value="F:magnesium ion binding"/>
    <property type="evidence" value="ECO:0007669"/>
    <property type="project" value="UniProtKB-UniRule"/>
</dbReference>
<keyword evidence="8 18" id="KW-0808">Transferase</keyword>
<dbReference type="GO" id="GO:0030955">
    <property type="term" value="F:potassium ion binding"/>
    <property type="evidence" value="ECO:0007669"/>
    <property type="project" value="UniProtKB-UniRule"/>
</dbReference>
<evidence type="ECO:0000256" key="4">
    <source>
        <dbReference type="ARBA" id="ARBA00006237"/>
    </source>
</evidence>
<feature type="domain" description="Pyruvate kinase barrel" evidence="19">
    <location>
        <begin position="1"/>
        <end position="324"/>
    </location>
</feature>
<dbReference type="InterPro" id="IPR015793">
    <property type="entry name" value="Pyrv_Knase_brl"/>
</dbReference>
<dbReference type="STRING" id="1503.CLPU_4c01780"/>
<keyword evidence="13 18" id="KW-0460">Magnesium</keyword>
<dbReference type="PANTHER" id="PTHR11817">
    <property type="entry name" value="PYRUVATE KINASE"/>
    <property type="match status" value="1"/>
</dbReference>
<evidence type="ECO:0000256" key="18">
    <source>
        <dbReference type="RuleBase" id="RU000504"/>
    </source>
</evidence>
<dbReference type="InterPro" id="IPR008279">
    <property type="entry name" value="PEP-util_enz_mobile_dom"/>
</dbReference>
<reference evidence="23" key="1">
    <citation type="submission" date="2015-07" db="EMBL/GenBank/DDBJ databases">
        <title>Draft genome sequence of the purine-degrading Gottschalkia purinilyticum DSM 1384 (formerly Clostridium purinilyticum).</title>
        <authorList>
            <person name="Poehlein A."/>
            <person name="Schiel-Bengelsdorf B."/>
            <person name="Bengelsdorf F.R."/>
            <person name="Daniel R."/>
            <person name="Duerre P."/>
        </authorList>
    </citation>
    <scope>NUCLEOTIDE SEQUENCE [LARGE SCALE GENOMIC DNA]</scope>
    <source>
        <strain evidence="23">DSM 1384</strain>
    </source>
</reference>
<evidence type="ECO:0000259" key="21">
    <source>
        <dbReference type="Pfam" id="PF02887"/>
    </source>
</evidence>
<dbReference type="InterPro" id="IPR015795">
    <property type="entry name" value="Pyrv_Knase_C"/>
</dbReference>
<evidence type="ECO:0000256" key="7">
    <source>
        <dbReference type="ARBA" id="ARBA00018587"/>
    </source>
</evidence>
<dbReference type="GO" id="GO:0004743">
    <property type="term" value="F:pyruvate kinase activity"/>
    <property type="evidence" value="ECO:0007669"/>
    <property type="project" value="UniProtKB-UniRule"/>
</dbReference>
<evidence type="ECO:0000256" key="12">
    <source>
        <dbReference type="ARBA" id="ARBA00022840"/>
    </source>
</evidence>
<evidence type="ECO:0000259" key="19">
    <source>
        <dbReference type="Pfam" id="PF00224"/>
    </source>
</evidence>
<keyword evidence="16 22" id="KW-0670">Pyruvate</keyword>
<dbReference type="NCBIfam" id="TIGR01064">
    <property type="entry name" value="pyruv_kin"/>
    <property type="match status" value="1"/>
</dbReference>
<dbReference type="InterPro" id="IPR015813">
    <property type="entry name" value="Pyrv/PenolPyrv_kinase-like_dom"/>
</dbReference>
<sequence>MKKTKIVCTIGPASESESILEKLMVSGMNVTRLNFSHGKHEEHQARIDTIKKVREKLDLPVAIMLDTKGPEIRTRDFENGCVELQDGQEFTLTTREIMGNENICSITYEGLPEDISAGDKILIDDGLIELEVEEIIDNTDIKCIVRNGGPVKNHKGVNAPGVKINLPSTTNKDVEDIIFGIKNEVDFIAASFIRKASDVISIRKVLEDNDGDNIQIISKIENREGVENIDEIIEFSDGIMVARGDLGVEIPAEEVPLVQKMIIKKCNELGKPVITATQMLDSMIRNPRPTRAEVTDVANAILDGTDSIMLSGEAAIGKYPVEAVKTMTNIALKIEESINYSELLRSKSIGKDTTVTNAISHATCGTAQDLGASAIVTPTSSGYTARAISKFRPKSPIVATTPKKDVMRKLAIVWGVYPILSESADTTDDLIDLSVECALEKGYVKQGDLVVITAGIPVGVSGSTNLIKVHIVGEIIIKGTGIGYKSANGKVCLALNIEDLQNKFEEGDILVSISTDKELTKYIEKAGAVITEEGGLTSHAAIVGLNLGKPVIVGAKGATEELKDGEIVTVDTVRGVVYKGETKVL</sequence>
<dbReference type="SUPFAM" id="SSF52009">
    <property type="entry name" value="Phosphohistidine domain"/>
    <property type="match status" value="1"/>
</dbReference>
<comment type="similarity">
    <text evidence="5 18">Belongs to the pyruvate kinase family.</text>
</comment>
<dbReference type="Gene3D" id="3.50.30.10">
    <property type="entry name" value="Phosphohistidine domain"/>
    <property type="match status" value="1"/>
</dbReference>
<evidence type="ECO:0000256" key="15">
    <source>
        <dbReference type="ARBA" id="ARBA00023152"/>
    </source>
</evidence>
<keyword evidence="10" id="KW-0547">Nucleotide-binding</keyword>
<dbReference type="EMBL" id="LGSS01000004">
    <property type="protein sequence ID" value="KNF09132.1"/>
    <property type="molecule type" value="Genomic_DNA"/>
</dbReference>
<dbReference type="InterPro" id="IPR040442">
    <property type="entry name" value="Pyrv_kinase-like_dom_sf"/>
</dbReference>
<dbReference type="PROSITE" id="PS00110">
    <property type="entry name" value="PYRUVATE_KINASE"/>
    <property type="match status" value="1"/>
</dbReference>
<accession>A0A0L0WCD8</accession>
<evidence type="ECO:0000256" key="2">
    <source>
        <dbReference type="ARBA" id="ARBA00001958"/>
    </source>
</evidence>
<evidence type="ECO:0000256" key="6">
    <source>
        <dbReference type="ARBA" id="ARBA00012142"/>
    </source>
</evidence>
<comment type="cofactor">
    <cofactor evidence="1">
        <name>Mg(2+)</name>
        <dbReference type="ChEBI" id="CHEBI:18420"/>
    </cofactor>
</comment>
<dbReference type="InterPro" id="IPR011037">
    <property type="entry name" value="Pyrv_Knase-like_insert_dom_sf"/>
</dbReference>
<comment type="cofactor">
    <cofactor evidence="2">
        <name>K(+)</name>
        <dbReference type="ChEBI" id="CHEBI:29103"/>
    </cofactor>
</comment>
<gene>
    <name evidence="22" type="primary">pyk</name>
    <name evidence="22" type="ORF">CLPU_4c01780</name>
</gene>
<comment type="caution">
    <text evidence="22">The sequence shown here is derived from an EMBL/GenBank/DDBJ whole genome shotgun (WGS) entry which is preliminary data.</text>
</comment>
<keyword evidence="11 18" id="KW-0418">Kinase</keyword>
<dbReference type="Pfam" id="PF00224">
    <property type="entry name" value="PK"/>
    <property type="match status" value="1"/>
</dbReference>
<dbReference type="OrthoDB" id="9812123at2"/>
<dbReference type="RefSeq" id="WP_050354701.1">
    <property type="nucleotide sequence ID" value="NZ_LGSS01000004.1"/>
</dbReference>
<dbReference type="InterPro" id="IPR001697">
    <property type="entry name" value="Pyr_Knase"/>
</dbReference>
<dbReference type="SUPFAM" id="SSF50800">
    <property type="entry name" value="PK beta-barrel domain-like"/>
    <property type="match status" value="1"/>
</dbReference>
<evidence type="ECO:0000256" key="9">
    <source>
        <dbReference type="ARBA" id="ARBA00022723"/>
    </source>
</evidence>
<keyword evidence="12" id="KW-0067">ATP-binding</keyword>
<evidence type="ECO:0000256" key="13">
    <source>
        <dbReference type="ARBA" id="ARBA00022842"/>
    </source>
</evidence>
<dbReference type="PATRIC" id="fig|1503.3.peg.2406"/>
<evidence type="ECO:0000256" key="5">
    <source>
        <dbReference type="ARBA" id="ARBA00008663"/>
    </source>
</evidence>
<dbReference type="FunFam" id="3.20.20.60:FF:000001">
    <property type="entry name" value="Pyruvate kinase"/>
    <property type="match status" value="1"/>
</dbReference>
<evidence type="ECO:0000313" key="22">
    <source>
        <dbReference type="EMBL" id="KNF09132.1"/>
    </source>
</evidence>
<dbReference type="SUPFAM" id="SSF52935">
    <property type="entry name" value="PK C-terminal domain-like"/>
    <property type="match status" value="1"/>
</dbReference>
<dbReference type="Gene3D" id="2.40.33.10">
    <property type="entry name" value="PK beta-barrel domain-like"/>
    <property type="match status" value="1"/>
</dbReference>
<dbReference type="Gene3D" id="3.20.20.60">
    <property type="entry name" value="Phosphoenolpyruvate-binding domains"/>
    <property type="match status" value="1"/>
</dbReference>
<keyword evidence="9" id="KW-0479">Metal-binding</keyword>
<evidence type="ECO:0000256" key="8">
    <source>
        <dbReference type="ARBA" id="ARBA00022679"/>
    </source>
</evidence>
<dbReference type="Proteomes" id="UP000037267">
    <property type="component" value="Unassembled WGS sequence"/>
</dbReference>
<dbReference type="InterPro" id="IPR036918">
    <property type="entry name" value="Pyrv_Knase_C_sf"/>
</dbReference>
<dbReference type="Pfam" id="PF00391">
    <property type="entry name" value="PEP-utilizers"/>
    <property type="match status" value="1"/>
</dbReference>
<dbReference type="EC" id="2.7.1.40" evidence="6 17"/>
<comment type="similarity">
    <text evidence="4">In the C-terminal section; belongs to the PEP-utilizing enzyme family.</text>
</comment>
<dbReference type="Gene3D" id="3.40.1380.20">
    <property type="entry name" value="Pyruvate kinase, C-terminal domain"/>
    <property type="match status" value="1"/>
</dbReference>
<comment type="pathway">
    <text evidence="3 18">Carbohydrate degradation; glycolysis; pyruvate from D-glyceraldehyde 3-phosphate: step 5/5.</text>
</comment>
<dbReference type="InterPro" id="IPR036637">
    <property type="entry name" value="Phosphohistidine_dom_sf"/>
</dbReference>
<dbReference type="SUPFAM" id="SSF51621">
    <property type="entry name" value="Phosphoenolpyruvate/pyruvate domain"/>
    <property type="match status" value="1"/>
</dbReference>
<dbReference type="AlphaFoldDB" id="A0A0L0WCD8"/>
<dbReference type="NCBIfam" id="NF004491">
    <property type="entry name" value="PRK05826.1"/>
    <property type="match status" value="1"/>
</dbReference>
<evidence type="ECO:0000256" key="3">
    <source>
        <dbReference type="ARBA" id="ARBA00004997"/>
    </source>
</evidence>
<evidence type="ECO:0000256" key="1">
    <source>
        <dbReference type="ARBA" id="ARBA00001946"/>
    </source>
</evidence>
<dbReference type="NCBIfam" id="NF004978">
    <property type="entry name" value="PRK06354.1"/>
    <property type="match status" value="1"/>
</dbReference>
<feature type="domain" description="Pyruvate kinase C-terminal" evidence="21">
    <location>
        <begin position="357"/>
        <end position="470"/>
    </location>
</feature>
<keyword evidence="14" id="KW-0630">Potassium</keyword>
<evidence type="ECO:0000313" key="23">
    <source>
        <dbReference type="Proteomes" id="UP000037267"/>
    </source>
</evidence>
<dbReference type="GO" id="GO:0005524">
    <property type="term" value="F:ATP binding"/>
    <property type="evidence" value="ECO:0007669"/>
    <property type="project" value="UniProtKB-KW"/>
</dbReference>